<protein>
    <submittedName>
        <fullName evidence="4">Receptor protein kinase-like protein</fullName>
    </submittedName>
</protein>
<evidence type="ECO:0000313" key="5">
    <source>
        <dbReference type="Proteomes" id="UP000265520"/>
    </source>
</evidence>
<dbReference type="PANTHER" id="PTHR48062">
    <property type="entry name" value="RECEPTOR-LIKE PROTEIN 14"/>
    <property type="match status" value="1"/>
</dbReference>
<comment type="caution">
    <text evidence="4">The sequence shown here is derived from an EMBL/GenBank/DDBJ whole genome shotgun (WGS) entry which is preliminary data.</text>
</comment>
<evidence type="ECO:0000256" key="1">
    <source>
        <dbReference type="ARBA" id="ARBA00009592"/>
    </source>
</evidence>
<reference evidence="4 5" key="1">
    <citation type="journal article" date="2018" name="Front. Plant Sci.">
        <title>Red Clover (Trifolium pratense) and Zigzag Clover (T. medium) - A Picture of Genomic Similarities and Differences.</title>
        <authorList>
            <person name="Dluhosova J."/>
            <person name="Istvanek J."/>
            <person name="Nedelnik J."/>
            <person name="Repkova J."/>
        </authorList>
    </citation>
    <scope>NUCLEOTIDE SEQUENCE [LARGE SCALE GENOMIC DNA]</scope>
    <source>
        <strain evidence="5">cv. 10/8</strain>
        <tissue evidence="4">Leaf</tissue>
    </source>
</reference>
<comment type="similarity">
    <text evidence="1">Belongs to the RLP family.</text>
</comment>
<dbReference type="Pfam" id="PF00560">
    <property type="entry name" value="LRR_1"/>
    <property type="match status" value="2"/>
</dbReference>
<dbReference type="AlphaFoldDB" id="A0A392SPM3"/>
<dbReference type="InterPro" id="IPR001611">
    <property type="entry name" value="Leu-rich_rpt"/>
</dbReference>
<evidence type="ECO:0000256" key="3">
    <source>
        <dbReference type="ARBA" id="ARBA00022737"/>
    </source>
</evidence>
<proteinExistence type="inferred from homology"/>
<organism evidence="4 5">
    <name type="scientific">Trifolium medium</name>
    <dbReference type="NCBI Taxonomy" id="97028"/>
    <lineage>
        <taxon>Eukaryota</taxon>
        <taxon>Viridiplantae</taxon>
        <taxon>Streptophyta</taxon>
        <taxon>Embryophyta</taxon>
        <taxon>Tracheophyta</taxon>
        <taxon>Spermatophyta</taxon>
        <taxon>Magnoliopsida</taxon>
        <taxon>eudicotyledons</taxon>
        <taxon>Gunneridae</taxon>
        <taxon>Pentapetalae</taxon>
        <taxon>rosids</taxon>
        <taxon>fabids</taxon>
        <taxon>Fabales</taxon>
        <taxon>Fabaceae</taxon>
        <taxon>Papilionoideae</taxon>
        <taxon>50 kb inversion clade</taxon>
        <taxon>NPAAA clade</taxon>
        <taxon>Hologalegina</taxon>
        <taxon>IRL clade</taxon>
        <taxon>Trifolieae</taxon>
        <taxon>Trifolium</taxon>
    </lineage>
</organism>
<keyword evidence="4" id="KW-0418">Kinase</keyword>
<sequence length="45" mass="4989">MRVLLMAENQLEGEIPIEISNMTSLKVMDLSQNKLTGSIPKIGNM</sequence>
<dbReference type="GO" id="GO:0016301">
    <property type="term" value="F:kinase activity"/>
    <property type="evidence" value="ECO:0007669"/>
    <property type="project" value="UniProtKB-KW"/>
</dbReference>
<dbReference type="PANTHER" id="PTHR48062:SF21">
    <property type="entry name" value="RECEPTOR-LIKE PROTEIN 12"/>
    <property type="match status" value="1"/>
</dbReference>
<evidence type="ECO:0000256" key="2">
    <source>
        <dbReference type="ARBA" id="ARBA00022614"/>
    </source>
</evidence>
<keyword evidence="3" id="KW-0677">Repeat</keyword>
<dbReference type="EMBL" id="LXQA010415498">
    <property type="protein sequence ID" value="MCI50372.1"/>
    <property type="molecule type" value="Genomic_DNA"/>
</dbReference>
<dbReference type="InterPro" id="IPR051502">
    <property type="entry name" value="RLP_Defense_Trigger"/>
</dbReference>
<keyword evidence="4" id="KW-0808">Transferase</keyword>
<keyword evidence="2" id="KW-0433">Leucine-rich repeat</keyword>
<evidence type="ECO:0000313" key="4">
    <source>
        <dbReference type="EMBL" id="MCI50372.1"/>
    </source>
</evidence>
<dbReference type="Proteomes" id="UP000265520">
    <property type="component" value="Unassembled WGS sequence"/>
</dbReference>
<dbReference type="Gene3D" id="3.80.10.10">
    <property type="entry name" value="Ribonuclease Inhibitor"/>
    <property type="match status" value="1"/>
</dbReference>
<keyword evidence="5" id="KW-1185">Reference proteome</keyword>
<accession>A0A392SPM3</accession>
<feature type="non-terminal residue" evidence="4">
    <location>
        <position position="45"/>
    </location>
</feature>
<keyword evidence="4" id="KW-0675">Receptor</keyword>
<dbReference type="InterPro" id="IPR032675">
    <property type="entry name" value="LRR_dom_sf"/>
</dbReference>
<dbReference type="SUPFAM" id="SSF52058">
    <property type="entry name" value="L domain-like"/>
    <property type="match status" value="1"/>
</dbReference>
<name>A0A392SPM3_9FABA</name>